<evidence type="ECO:0000256" key="8">
    <source>
        <dbReference type="HAMAP-Rule" id="MF_01152"/>
    </source>
</evidence>
<evidence type="ECO:0000256" key="4">
    <source>
        <dbReference type="ARBA" id="ARBA00022771"/>
    </source>
</evidence>
<evidence type="ECO:0000259" key="10">
    <source>
        <dbReference type="PROSITE" id="PS50076"/>
    </source>
</evidence>
<feature type="domain" description="J" evidence="10">
    <location>
        <begin position="4"/>
        <end position="69"/>
    </location>
</feature>
<dbReference type="GO" id="GO:0009408">
    <property type="term" value="P:response to heat"/>
    <property type="evidence" value="ECO:0007669"/>
    <property type="project" value="InterPro"/>
</dbReference>
<keyword evidence="6 8" id="KW-0346">Stress response</keyword>
<dbReference type="SUPFAM" id="SSF49493">
    <property type="entry name" value="HSP40/DnaJ peptide-binding domain"/>
    <property type="match status" value="2"/>
</dbReference>
<comment type="subcellular location">
    <subcellularLocation>
        <location evidence="8">Cytoplasm</location>
    </subcellularLocation>
</comment>
<comment type="subunit">
    <text evidence="8">Homodimer.</text>
</comment>
<feature type="binding site" evidence="8">
    <location>
        <position position="171"/>
    </location>
    <ligand>
        <name>Zn(2+)</name>
        <dbReference type="ChEBI" id="CHEBI:29105"/>
        <label>2</label>
    </ligand>
</feature>
<keyword evidence="3 8" id="KW-0677">Repeat</keyword>
<dbReference type="Pfam" id="PF00226">
    <property type="entry name" value="DnaJ"/>
    <property type="match status" value="1"/>
</dbReference>
<dbReference type="GO" id="GO:0031072">
    <property type="term" value="F:heat shock protein binding"/>
    <property type="evidence" value="ECO:0007669"/>
    <property type="project" value="InterPro"/>
</dbReference>
<evidence type="ECO:0000256" key="9">
    <source>
        <dbReference type="PROSITE-ProRule" id="PRU00546"/>
    </source>
</evidence>
<dbReference type="CDD" id="cd10747">
    <property type="entry name" value="DnaJ_C"/>
    <property type="match status" value="1"/>
</dbReference>
<dbReference type="Gene3D" id="2.60.260.20">
    <property type="entry name" value="Urease metallochaperone UreE, N-terminal domain"/>
    <property type="match status" value="2"/>
</dbReference>
<dbReference type="CDD" id="cd06257">
    <property type="entry name" value="DnaJ"/>
    <property type="match status" value="1"/>
</dbReference>
<keyword evidence="2 8" id="KW-0479">Metal-binding</keyword>
<dbReference type="NCBIfam" id="TIGR02349">
    <property type="entry name" value="DnaJ_bact"/>
    <property type="match status" value="1"/>
</dbReference>
<proteinExistence type="inferred from homology"/>
<gene>
    <name evidence="8 12" type="primary">dnaJ</name>
    <name evidence="12" type="ORF">EP073_07145</name>
</gene>
<feature type="repeat" description="CXXCXGXG motif" evidence="8">
    <location>
        <begin position="155"/>
        <end position="162"/>
    </location>
</feature>
<evidence type="ECO:0000313" key="13">
    <source>
        <dbReference type="Proteomes" id="UP000287502"/>
    </source>
</evidence>
<protein>
    <recommendedName>
        <fullName evidence="8">Chaperone protein DnaJ</fullName>
    </recommendedName>
</protein>
<feature type="binding site" evidence="8">
    <location>
        <position position="168"/>
    </location>
    <ligand>
        <name>Zn(2+)</name>
        <dbReference type="ChEBI" id="CHEBI:29105"/>
        <label>2</label>
    </ligand>
</feature>
<dbReference type="PROSITE" id="PS50076">
    <property type="entry name" value="DNAJ_2"/>
    <property type="match status" value="1"/>
</dbReference>
<dbReference type="Gene3D" id="1.10.287.110">
    <property type="entry name" value="DnaJ domain"/>
    <property type="match status" value="1"/>
</dbReference>
<dbReference type="EMBL" id="CP035108">
    <property type="protein sequence ID" value="QAR33184.1"/>
    <property type="molecule type" value="Genomic_DNA"/>
</dbReference>
<feature type="repeat" description="CXXCXGXG motif" evidence="8">
    <location>
        <begin position="204"/>
        <end position="211"/>
    </location>
</feature>
<dbReference type="RefSeq" id="WP_128466470.1">
    <property type="nucleotide sequence ID" value="NZ_CP035108.1"/>
</dbReference>
<feature type="repeat" description="CXXCXGXG motif" evidence="8">
    <location>
        <begin position="168"/>
        <end position="175"/>
    </location>
</feature>
<dbReference type="NCBIfam" id="NF008035">
    <property type="entry name" value="PRK10767.1"/>
    <property type="match status" value="1"/>
</dbReference>
<feature type="domain" description="CR-type" evidence="11">
    <location>
        <begin position="142"/>
        <end position="216"/>
    </location>
</feature>
<evidence type="ECO:0000256" key="1">
    <source>
        <dbReference type="ARBA" id="ARBA00022705"/>
    </source>
</evidence>
<keyword evidence="5 8" id="KW-0862">Zinc</keyword>
<evidence type="ECO:0000256" key="7">
    <source>
        <dbReference type="ARBA" id="ARBA00023186"/>
    </source>
</evidence>
<dbReference type="KEGG" id="gtl:EP073_07145"/>
<feature type="binding site" evidence="8">
    <location>
        <position position="190"/>
    </location>
    <ligand>
        <name>Zn(2+)</name>
        <dbReference type="ChEBI" id="CHEBI:29105"/>
        <label>2</label>
    </ligand>
</feature>
<keyword evidence="1 8" id="KW-0235">DNA replication</keyword>
<name>A0A3R5YZB4_9BACT</name>
<dbReference type="InterPro" id="IPR012724">
    <property type="entry name" value="DnaJ"/>
</dbReference>
<dbReference type="Pfam" id="PF00684">
    <property type="entry name" value="DnaJ_CXXCXGXG"/>
    <property type="match status" value="1"/>
</dbReference>
<dbReference type="GO" id="GO:0051082">
    <property type="term" value="F:unfolded protein binding"/>
    <property type="evidence" value="ECO:0007669"/>
    <property type="project" value="UniProtKB-UniRule"/>
</dbReference>
<dbReference type="GO" id="GO:0008270">
    <property type="term" value="F:zinc ion binding"/>
    <property type="evidence" value="ECO:0007669"/>
    <property type="project" value="UniProtKB-UniRule"/>
</dbReference>
<keyword evidence="8" id="KW-0963">Cytoplasm</keyword>
<comment type="cofactor">
    <cofactor evidence="8">
        <name>Zn(2+)</name>
        <dbReference type="ChEBI" id="CHEBI:29105"/>
    </cofactor>
    <text evidence="8">Binds 2 Zn(2+) ions per monomer.</text>
</comment>
<feature type="binding site" evidence="8">
    <location>
        <position position="204"/>
    </location>
    <ligand>
        <name>Zn(2+)</name>
        <dbReference type="ChEBI" id="CHEBI:29105"/>
        <label>1</label>
    </ligand>
</feature>
<reference evidence="12 13" key="1">
    <citation type="submission" date="2019-01" db="EMBL/GenBank/DDBJ databases">
        <title>Geovibrio thiophilus DSM 11263, complete genome.</title>
        <authorList>
            <person name="Spring S."/>
            <person name="Bunk B."/>
            <person name="Sproer C."/>
        </authorList>
    </citation>
    <scope>NUCLEOTIDE SEQUENCE [LARGE SCALE GENOMIC DNA]</scope>
    <source>
        <strain evidence="12 13">DSM 11263</strain>
    </source>
</reference>
<evidence type="ECO:0000256" key="2">
    <source>
        <dbReference type="ARBA" id="ARBA00022723"/>
    </source>
</evidence>
<dbReference type="HAMAP" id="MF_01152">
    <property type="entry name" value="DnaJ"/>
    <property type="match status" value="1"/>
</dbReference>
<comment type="domain">
    <text evidence="8">The J domain is necessary and sufficient to stimulate DnaK ATPase activity. Zinc center 1 plays an important role in the autonomous, DnaK-independent chaperone activity of DnaJ. Zinc center 2 is essential for interaction with DnaK and for DnaJ activity.</text>
</comment>
<dbReference type="InterPro" id="IPR002939">
    <property type="entry name" value="DnaJ_C"/>
</dbReference>
<evidence type="ECO:0000256" key="6">
    <source>
        <dbReference type="ARBA" id="ARBA00023016"/>
    </source>
</evidence>
<keyword evidence="4 8" id="KW-0863">Zinc-finger</keyword>
<comment type="function">
    <text evidence="8">Participates actively in the response to hyperosmotic and heat shock by preventing the aggregation of stress-denatured proteins and by disaggregating proteins, also in an autonomous, DnaK-independent fashion. Unfolded proteins bind initially to DnaJ; upon interaction with the DnaJ-bound protein, DnaK hydrolyzes its bound ATP, resulting in the formation of a stable complex. GrpE releases ADP from DnaK; ATP binding to DnaK triggers the release of the substrate protein, thus completing the reaction cycle. Several rounds of ATP-dependent interactions between DnaJ, DnaK and GrpE are required for fully efficient folding. Also involved, together with DnaK and GrpE, in the DNA replication of plasmids through activation of initiation proteins.</text>
</comment>
<dbReference type="GO" id="GO:0005737">
    <property type="term" value="C:cytoplasm"/>
    <property type="evidence" value="ECO:0007669"/>
    <property type="project" value="UniProtKB-SubCell"/>
</dbReference>
<evidence type="ECO:0000259" key="11">
    <source>
        <dbReference type="PROSITE" id="PS51188"/>
    </source>
</evidence>
<evidence type="ECO:0000313" key="12">
    <source>
        <dbReference type="EMBL" id="QAR33184.1"/>
    </source>
</evidence>
<evidence type="ECO:0000256" key="3">
    <source>
        <dbReference type="ARBA" id="ARBA00022737"/>
    </source>
</evidence>
<dbReference type="InterPro" id="IPR036410">
    <property type="entry name" value="HSP_DnaJ_Cys-rich_dom_sf"/>
</dbReference>
<comment type="similarity">
    <text evidence="8">Belongs to the DnaJ family.</text>
</comment>
<feature type="binding site" evidence="8">
    <location>
        <position position="158"/>
    </location>
    <ligand>
        <name>Zn(2+)</name>
        <dbReference type="ChEBI" id="CHEBI:29105"/>
        <label>1</label>
    </ligand>
</feature>
<dbReference type="Gene3D" id="2.10.230.10">
    <property type="entry name" value="Heat shock protein DnaJ, cysteine-rich domain"/>
    <property type="match status" value="1"/>
</dbReference>
<dbReference type="SUPFAM" id="SSF46565">
    <property type="entry name" value="Chaperone J-domain"/>
    <property type="match status" value="1"/>
</dbReference>
<dbReference type="GO" id="GO:0005524">
    <property type="term" value="F:ATP binding"/>
    <property type="evidence" value="ECO:0007669"/>
    <property type="project" value="InterPro"/>
</dbReference>
<dbReference type="InterPro" id="IPR036869">
    <property type="entry name" value="J_dom_sf"/>
</dbReference>
<feature type="binding site" evidence="8">
    <location>
        <position position="155"/>
    </location>
    <ligand>
        <name>Zn(2+)</name>
        <dbReference type="ChEBI" id="CHEBI:29105"/>
        <label>1</label>
    </ligand>
</feature>
<dbReference type="OrthoDB" id="9779889at2"/>
<dbReference type="PROSITE" id="PS51188">
    <property type="entry name" value="ZF_CR"/>
    <property type="match status" value="1"/>
</dbReference>
<dbReference type="SUPFAM" id="SSF57938">
    <property type="entry name" value="DnaJ/Hsp40 cysteine-rich domain"/>
    <property type="match status" value="1"/>
</dbReference>
<dbReference type="PANTHER" id="PTHR43096">
    <property type="entry name" value="DNAJ HOMOLOG 1, MITOCHONDRIAL-RELATED"/>
    <property type="match status" value="1"/>
</dbReference>
<dbReference type="InterPro" id="IPR001623">
    <property type="entry name" value="DnaJ_domain"/>
</dbReference>
<dbReference type="PRINTS" id="PR00625">
    <property type="entry name" value="JDOMAIN"/>
</dbReference>
<dbReference type="GO" id="GO:0042026">
    <property type="term" value="P:protein refolding"/>
    <property type="evidence" value="ECO:0007669"/>
    <property type="project" value="TreeGrafter"/>
</dbReference>
<feature type="repeat" description="CXXCXGXG motif" evidence="8">
    <location>
        <begin position="190"/>
        <end position="197"/>
    </location>
</feature>
<feature type="binding site" evidence="8">
    <location>
        <position position="193"/>
    </location>
    <ligand>
        <name>Zn(2+)</name>
        <dbReference type="ChEBI" id="CHEBI:29105"/>
        <label>2</label>
    </ligand>
</feature>
<feature type="zinc finger region" description="CR-type" evidence="9">
    <location>
        <begin position="142"/>
        <end position="216"/>
    </location>
</feature>
<dbReference type="FunFam" id="2.60.260.20:FF:000005">
    <property type="entry name" value="Chaperone protein dnaJ 1, mitochondrial"/>
    <property type="match status" value="1"/>
</dbReference>
<dbReference type="PANTHER" id="PTHR43096:SF52">
    <property type="entry name" value="DNAJ HOMOLOG 1, MITOCHONDRIAL-RELATED"/>
    <property type="match status" value="1"/>
</dbReference>
<dbReference type="GO" id="GO:0006260">
    <property type="term" value="P:DNA replication"/>
    <property type="evidence" value="ECO:0007669"/>
    <property type="project" value="UniProtKB-KW"/>
</dbReference>
<accession>A0A3R5YZB4</accession>
<keyword evidence="13" id="KW-1185">Reference proteome</keyword>
<keyword evidence="7 8" id="KW-0143">Chaperone</keyword>
<dbReference type="SMART" id="SM00271">
    <property type="entry name" value="DnaJ"/>
    <property type="match status" value="1"/>
</dbReference>
<feature type="binding site" evidence="8">
    <location>
        <position position="207"/>
    </location>
    <ligand>
        <name>Zn(2+)</name>
        <dbReference type="ChEBI" id="CHEBI:29105"/>
        <label>1</label>
    </ligand>
</feature>
<evidence type="ECO:0000256" key="5">
    <source>
        <dbReference type="ARBA" id="ARBA00022833"/>
    </source>
</evidence>
<sequence>MAKDYYEELGVQRGAGADEIKKAYRKLARKYHPDVNPGDKTAEDRFKKISEAYGVLSNEEKRRQYDSVGHDAFVSGGQGYDFSGANFEDIRNTFGGGFDFDDIFGDIFGGGNRRASANRNRVMRGDDLYYNLRVPFYDVINGNEYELNVSHSVTCSECGGKGGEKKACPTCGGTGQTSRNKGGFFVSSVCSSCGGSGQVTVKQCGTCHGRGQVESKERIKVRIPKGVDKNSKIRVPGKGNAGLNGGASGDLYIVTNVQDHPVYRREGDNLYVDVEMDMFEAALGEKIEAPTPYGAVTLNIPAGTQPGQKFRLKGKGVPMLKGGGTGDLYLVMNVKIPAVAYEADRETLREMMKKYATNVREELLKKGKI</sequence>
<dbReference type="AlphaFoldDB" id="A0A3R5YZB4"/>
<dbReference type="Proteomes" id="UP000287502">
    <property type="component" value="Chromosome"/>
</dbReference>
<organism evidence="12 13">
    <name type="scientific">Geovibrio thiophilus</name>
    <dbReference type="NCBI Taxonomy" id="139438"/>
    <lineage>
        <taxon>Bacteria</taxon>
        <taxon>Pseudomonadati</taxon>
        <taxon>Deferribacterota</taxon>
        <taxon>Deferribacteres</taxon>
        <taxon>Deferribacterales</taxon>
        <taxon>Geovibrionaceae</taxon>
        <taxon>Geovibrio</taxon>
    </lineage>
</organism>
<dbReference type="InterPro" id="IPR001305">
    <property type="entry name" value="HSP_DnaJ_Cys-rich_dom"/>
</dbReference>
<dbReference type="Pfam" id="PF01556">
    <property type="entry name" value="DnaJ_C"/>
    <property type="match status" value="1"/>
</dbReference>
<dbReference type="InterPro" id="IPR008971">
    <property type="entry name" value="HSP40/DnaJ_pept-bd"/>
</dbReference>